<dbReference type="OrthoDB" id="5428495at2759"/>
<evidence type="ECO:0000256" key="1">
    <source>
        <dbReference type="ARBA" id="ARBA00007992"/>
    </source>
</evidence>
<name>A0A9P6EF72_9AGAR</name>
<keyword evidence="8" id="KW-1185">Reference proteome</keyword>
<dbReference type="Pfam" id="PF01494">
    <property type="entry name" value="FAD_binding_3"/>
    <property type="match status" value="1"/>
</dbReference>
<keyword evidence="5" id="KW-0503">Monooxygenase</keyword>
<feature type="domain" description="FAD-binding" evidence="6">
    <location>
        <begin position="14"/>
        <end position="369"/>
    </location>
</feature>
<evidence type="ECO:0000256" key="5">
    <source>
        <dbReference type="ARBA" id="ARBA00023033"/>
    </source>
</evidence>
<proteinExistence type="inferred from homology"/>
<comment type="caution">
    <text evidence="7">The sequence shown here is derived from an EMBL/GenBank/DDBJ whole genome shotgun (WGS) entry which is preliminary data.</text>
</comment>
<evidence type="ECO:0000313" key="8">
    <source>
        <dbReference type="Proteomes" id="UP000807306"/>
    </source>
</evidence>
<reference evidence="7" key="1">
    <citation type="submission" date="2020-11" db="EMBL/GenBank/DDBJ databases">
        <authorList>
            <consortium name="DOE Joint Genome Institute"/>
            <person name="Ahrendt S."/>
            <person name="Riley R."/>
            <person name="Andreopoulos W."/>
            <person name="Labutti K."/>
            <person name="Pangilinan J."/>
            <person name="Ruiz-Duenas F.J."/>
            <person name="Barrasa J.M."/>
            <person name="Sanchez-Garcia M."/>
            <person name="Camarero S."/>
            <person name="Miyauchi S."/>
            <person name="Serrano A."/>
            <person name="Linde D."/>
            <person name="Babiker R."/>
            <person name="Drula E."/>
            <person name="Ayuso-Fernandez I."/>
            <person name="Pacheco R."/>
            <person name="Padilla G."/>
            <person name="Ferreira P."/>
            <person name="Barriuso J."/>
            <person name="Kellner H."/>
            <person name="Castanera R."/>
            <person name="Alfaro M."/>
            <person name="Ramirez L."/>
            <person name="Pisabarro A.G."/>
            <person name="Kuo A."/>
            <person name="Tritt A."/>
            <person name="Lipzen A."/>
            <person name="He G."/>
            <person name="Yan M."/>
            <person name="Ng V."/>
            <person name="Cullen D."/>
            <person name="Martin F."/>
            <person name="Rosso M.-N."/>
            <person name="Henrissat B."/>
            <person name="Hibbett D."/>
            <person name="Martinez A.T."/>
            <person name="Grigoriev I.V."/>
        </authorList>
    </citation>
    <scope>NUCLEOTIDE SEQUENCE</scope>
    <source>
        <strain evidence="7">CBS 506.95</strain>
    </source>
</reference>
<keyword evidence="4" id="KW-0560">Oxidoreductase</keyword>
<sequence>MEYSNSCGVILKFVVVGGGLAGLATAYSLKKAGHDVLILEKSDGTQRSSGSVPSSPNMTKVLKSWGLESTLDTIAQACTRVNFLHAESGEFLGALTAAVLDIVKKDSVAGFVFLQHCQLHDILLELCLQEGVEIHYNVSVSALEPEEGCIMLEDGGKICADLVVAADGFHSILRSYVTEEDPEEELESEAKIVLFRTTIPIARMHQHQSLQGLGTLEDWDWWMGDGYVVRCSVTNDGQDYTVVLVHPYHGPVDSNTMEWRQAPNTKSYGVDITKLDGRLRKLFRLSNNLTARVYTSPRAAESLVCPCSRVILVGEAAHPVIPGGYHATAMGFEDAETLGSLFARIQDRDQIARITTAYDEIRLPRATYVHEYEIGYQGVLKAAQGPVQQIRDQRMRQLGAFNTGAEIDEDMILEGWGGELMLITHDASEKVEDWWGQYGASIMKPASTYSLPDVQSMRISIAENTTSASPSVSCFAIPV</sequence>
<gene>
    <name evidence="7" type="ORF">CPB83DRAFT_907301</name>
</gene>
<organism evidence="7 8">
    <name type="scientific">Crepidotus variabilis</name>
    <dbReference type="NCBI Taxonomy" id="179855"/>
    <lineage>
        <taxon>Eukaryota</taxon>
        <taxon>Fungi</taxon>
        <taxon>Dikarya</taxon>
        <taxon>Basidiomycota</taxon>
        <taxon>Agaricomycotina</taxon>
        <taxon>Agaricomycetes</taxon>
        <taxon>Agaricomycetidae</taxon>
        <taxon>Agaricales</taxon>
        <taxon>Agaricineae</taxon>
        <taxon>Crepidotaceae</taxon>
        <taxon>Crepidotus</taxon>
    </lineage>
</organism>
<dbReference type="GO" id="GO:0071949">
    <property type="term" value="F:FAD binding"/>
    <property type="evidence" value="ECO:0007669"/>
    <property type="project" value="InterPro"/>
</dbReference>
<accession>A0A9P6EF72</accession>
<keyword evidence="3" id="KW-0274">FAD</keyword>
<dbReference type="InterPro" id="IPR002938">
    <property type="entry name" value="FAD-bd"/>
</dbReference>
<evidence type="ECO:0000256" key="3">
    <source>
        <dbReference type="ARBA" id="ARBA00022827"/>
    </source>
</evidence>
<evidence type="ECO:0000259" key="6">
    <source>
        <dbReference type="Pfam" id="PF01494"/>
    </source>
</evidence>
<protein>
    <recommendedName>
        <fullName evidence="6">FAD-binding domain-containing protein</fullName>
    </recommendedName>
</protein>
<dbReference type="SUPFAM" id="SSF51905">
    <property type="entry name" value="FAD/NAD(P)-binding domain"/>
    <property type="match status" value="1"/>
</dbReference>
<dbReference type="AlphaFoldDB" id="A0A9P6EF72"/>
<dbReference type="Proteomes" id="UP000807306">
    <property type="component" value="Unassembled WGS sequence"/>
</dbReference>
<keyword evidence="2" id="KW-0285">Flavoprotein</keyword>
<evidence type="ECO:0000256" key="4">
    <source>
        <dbReference type="ARBA" id="ARBA00023002"/>
    </source>
</evidence>
<dbReference type="PANTHER" id="PTHR13789">
    <property type="entry name" value="MONOOXYGENASE"/>
    <property type="match status" value="1"/>
</dbReference>
<dbReference type="PRINTS" id="PR00420">
    <property type="entry name" value="RNGMNOXGNASE"/>
</dbReference>
<dbReference type="InterPro" id="IPR036188">
    <property type="entry name" value="FAD/NAD-bd_sf"/>
</dbReference>
<dbReference type="EMBL" id="MU157857">
    <property type="protein sequence ID" value="KAF9527940.1"/>
    <property type="molecule type" value="Genomic_DNA"/>
</dbReference>
<dbReference type="Gene3D" id="3.50.50.60">
    <property type="entry name" value="FAD/NAD(P)-binding domain"/>
    <property type="match status" value="1"/>
</dbReference>
<evidence type="ECO:0000256" key="2">
    <source>
        <dbReference type="ARBA" id="ARBA00022630"/>
    </source>
</evidence>
<dbReference type="GO" id="GO:0004497">
    <property type="term" value="F:monooxygenase activity"/>
    <property type="evidence" value="ECO:0007669"/>
    <property type="project" value="UniProtKB-KW"/>
</dbReference>
<comment type="similarity">
    <text evidence="1">Belongs to the paxM FAD-dependent monooxygenase family.</text>
</comment>
<dbReference type="PANTHER" id="PTHR13789:SF147">
    <property type="entry name" value="PUTATIVE (AFU_ORTHOLOGUE AFUA_2G01950)-RELATED"/>
    <property type="match status" value="1"/>
</dbReference>
<dbReference type="InterPro" id="IPR050493">
    <property type="entry name" value="FAD-dep_Monooxygenase_BioMet"/>
</dbReference>
<evidence type="ECO:0000313" key="7">
    <source>
        <dbReference type="EMBL" id="KAF9527940.1"/>
    </source>
</evidence>